<dbReference type="InterPro" id="IPR027005">
    <property type="entry name" value="PMT-like"/>
</dbReference>
<keyword evidence="1" id="KW-0677">Repeat</keyword>
<gene>
    <name evidence="4" type="ORF">D9611_008365</name>
</gene>
<dbReference type="SMART" id="SM00472">
    <property type="entry name" value="MIR"/>
    <property type="match status" value="1"/>
</dbReference>
<dbReference type="EMBL" id="JAACJK010000165">
    <property type="protein sequence ID" value="KAF5324052.1"/>
    <property type="molecule type" value="Genomic_DNA"/>
</dbReference>
<protein>
    <recommendedName>
        <fullName evidence="3">MIR domain-containing protein</fullName>
    </recommendedName>
</protein>
<sequence>MDNNNEGTSSPLGTTNSPLRYLKDGDTVRLSHVPTGRNLHSHTVTATVSKLNYEMSGYGNLTVEDNHDYWQVAIVDDTKREIPAGGMKLYKSPFLRDFWHLNDAIMTSNNALVPDPDKEDTLASKPGLSSISA</sequence>
<dbReference type="PANTHER" id="PTHR10050:SF46">
    <property type="entry name" value="PROTEIN O-MANNOSYL-TRANSFERASE 2"/>
    <property type="match status" value="1"/>
</dbReference>
<dbReference type="InterPro" id="IPR036300">
    <property type="entry name" value="MIR_dom_sf"/>
</dbReference>
<name>A0A8H5BKX3_9AGAR</name>
<accession>A0A8H5BKX3</accession>
<reference evidence="4 5" key="1">
    <citation type="journal article" date="2020" name="ISME J.">
        <title>Uncovering the hidden diversity of litter-decomposition mechanisms in mushroom-forming fungi.</title>
        <authorList>
            <person name="Floudas D."/>
            <person name="Bentzer J."/>
            <person name="Ahren D."/>
            <person name="Johansson T."/>
            <person name="Persson P."/>
            <person name="Tunlid A."/>
        </authorList>
    </citation>
    <scope>NUCLEOTIDE SEQUENCE [LARGE SCALE GENOMIC DNA]</scope>
    <source>
        <strain evidence="4 5">CBS 175.51</strain>
    </source>
</reference>
<dbReference type="PANTHER" id="PTHR10050">
    <property type="entry name" value="DOLICHYL-PHOSPHATE-MANNOSE--PROTEIN MANNOSYLTRANSFERASE"/>
    <property type="match status" value="1"/>
</dbReference>
<dbReference type="Gene3D" id="2.80.10.50">
    <property type="match status" value="1"/>
</dbReference>
<dbReference type="SUPFAM" id="SSF82109">
    <property type="entry name" value="MIR domain"/>
    <property type="match status" value="1"/>
</dbReference>
<feature type="region of interest" description="Disordered" evidence="2">
    <location>
        <begin position="110"/>
        <end position="133"/>
    </location>
</feature>
<dbReference type="AlphaFoldDB" id="A0A8H5BKX3"/>
<evidence type="ECO:0000259" key="3">
    <source>
        <dbReference type="PROSITE" id="PS50919"/>
    </source>
</evidence>
<evidence type="ECO:0000313" key="4">
    <source>
        <dbReference type="EMBL" id="KAF5324052.1"/>
    </source>
</evidence>
<dbReference type="Pfam" id="PF02815">
    <property type="entry name" value="MIR"/>
    <property type="match status" value="1"/>
</dbReference>
<dbReference type="OrthoDB" id="292747at2759"/>
<dbReference type="GO" id="GO:0004169">
    <property type="term" value="F:dolichyl-phosphate-mannose-protein mannosyltransferase activity"/>
    <property type="evidence" value="ECO:0007669"/>
    <property type="project" value="TreeGrafter"/>
</dbReference>
<organism evidence="4 5">
    <name type="scientific">Ephemerocybe angulata</name>
    <dbReference type="NCBI Taxonomy" id="980116"/>
    <lineage>
        <taxon>Eukaryota</taxon>
        <taxon>Fungi</taxon>
        <taxon>Dikarya</taxon>
        <taxon>Basidiomycota</taxon>
        <taxon>Agaricomycotina</taxon>
        <taxon>Agaricomycetes</taxon>
        <taxon>Agaricomycetidae</taxon>
        <taxon>Agaricales</taxon>
        <taxon>Agaricineae</taxon>
        <taxon>Psathyrellaceae</taxon>
        <taxon>Ephemerocybe</taxon>
    </lineage>
</organism>
<dbReference type="Proteomes" id="UP000541558">
    <property type="component" value="Unassembled WGS sequence"/>
</dbReference>
<evidence type="ECO:0000313" key="5">
    <source>
        <dbReference type="Proteomes" id="UP000541558"/>
    </source>
</evidence>
<evidence type="ECO:0000256" key="1">
    <source>
        <dbReference type="ARBA" id="ARBA00022737"/>
    </source>
</evidence>
<feature type="region of interest" description="Disordered" evidence="2">
    <location>
        <begin position="1"/>
        <end position="21"/>
    </location>
</feature>
<evidence type="ECO:0000256" key="2">
    <source>
        <dbReference type="SAM" id="MobiDB-lite"/>
    </source>
</evidence>
<comment type="caution">
    <text evidence="4">The sequence shown here is derived from an EMBL/GenBank/DDBJ whole genome shotgun (WGS) entry which is preliminary data.</text>
</comment>
<feature type="compositionally biased region" description="Polar residues" evidence="2">
    <location>
        <begin position="1"/>
        <end position="18"/>
    </location>
</feature>
<feature type="domain" description="MIR" evidence="3">
    <location>
        <begin position="19"/>
        <end position="75"/>
    </location>
</feature>
<dbReference type="PROSITE" id="PS50919">
    <property type="entry name" value="MIR"/>
    <property type="match status" value="1"/>
</dbReference>
<proteinExistence type="predicted"/>
<dbReference type="InterPro" id="IPR016093">
    <property type="entry name" value="MIR_motif"/>
</dbReference>
<keyword evidence="5" id="KW-1185">Reference proteome</keyword>